<reference evidence="3 4" key="1">
    <citation type="submission" date="2024-09" db="EMBL/GenBank/DDBJ databases">
        <authorList>
            <person name="Sun Q."/>
            <person name="Mori K."/>
        </authorList>
    </citation>
    <scope>NUCLEOTIDE SEQUENCE [LARGE SCALE GENOMIC DNA]</scope>
    <source>
        <strain evidence="3 4">KCTC 23076</strain>
    </source>
</reference>
<evidence type="ECO:0000256" key="2">
    <source>
        <dbReference type="SAM" id="SignalP"/>
    </source>
</evidence>
<feature type="region of interest" description="Disordered" evidence="1">
    <location>
        <begin position="33"/>
        <end position="115"/>
    </location>
</feature>
<dbReference type="PROSITE" id="PS51257">
    <property type="entry name" value="PROKAR_LIPOPROTEIN"/>
    <property type="match status" value="1"/>
</dbReference>
<feature type="signal peptide" evidence="2">
    <location>
        <begin position="1"/>
        <end position="20"/>
    </location>
</feature>
<keyword evidence="4" id="KW-1185">Reference proteome</keyword>
<evidence type="ECO:0000256" key="1">
    <source>
        <dbReference type="SAM" id="MobiDB-lite"/>
    </source>
</evidence>
<sequence>MTIYRVLGAAVLALSLAACGGAEQTENAAVESDGAAGFAGPSPGAAPAPGVADGNTVATQPMPADTSVDAGAIVDGGGAVDPTSGMGDQPQDPLQQSDAASDAAASDQQQPGPTR</sequence>
<feature type="chain" id="PRO_5045690985" description="Lipoprotein" evidence="2">
    <location>
        <begin position="21"/>
        <end position="115"/>
    </location>
</feature>
<name>A0ABV6RR04_9GAMM</name>
<feature type="compositionally biased region" description="Low complexity" evidence="1">
    <location>
        <begin position="34"/>
        <end position="54"/>
    </location>
</feature>
<dbReference type="Proteomes" id="UP001589896">
    <property type="component" value="Unassembled WGS sequence"/>
</dbReference>
<gene>
    <name evidence="3" type="ORF">ACFFGH_16335</name>
</gene>
<accession>A0ABV6RR04</accession>
<dbReference type="EMBL" id="JBHLTG010000003">
    <property type="protein sequence ID" value="MFC0679405.1"/>
    <property type="molecule type" value="Genomic_DNA"/>
</dbReference>
<dbReference type="RefSeq" id="WP_386670127.1">
    <property type="nucleotide sequence ID" value="NZ_JBHLTG010000003.1"/>
</dbReference>
<feature type="compositionally biased region" description="Low complexity" evidence="1">
    <location>
        <begin position="95"/>
        <end position="115"/>
    </location>
</feature>
<keyword evidence="2" id="KW-0732">Signal</keyword>
<proteinExistence type="predicted"/>
<protein>
    <recommendedName>
        <fullName evidence="5">Lipoprotein</fullName>
    </recommendedName>
</protein>
<evidence type="ECO:0008006" key="5">
    <source>
        <dbReference type="Google" id="ProtNLM"/>
    </source>
</evidence>
<comment type="caution">
    <text evidence="3">The sequence shown here is derived from an EMBL/GenBank/DDBJ whole genome shotgun (WGS) entry which is preliminary data.</text>
</comment>
<organism evidence="3 4">
    <name type="scientific">Lysobacter korlensis</name>
    <dbReference type="NCBI Taxonomy" id="553636"/>
    <lineage>
        <taxon>Bacteria</taxon>
        <taxon>Pseudomonadati</taxon>
        <taxon>Pseudomonadota</taxon>
        <taxon>Gammaproteobacteria</taxon>
        <taxon>Lysobacterales</taxon>
        <taxon>Lysobacteraceae</taxon>
        <taxon>Lysobacter</taxon>
    </lineage>
</organism>
<evidence type="ECO:0000313" key="3">
    <source>
        <dbReference type="EMBL" id="MFC0679405.1"/>
    </source>
</evidence>
<evidence type="ECO:0000313" key="4">
    <source>
        <dbReference type="Proteomes" id="UP001589896"/>
    </source>
</evidence>